<sequence length="44" mass="5388">MIHRWPLCVKYSLQLKILDIVDMTWSPMCTFDHNLLLEYNHKIQ</sequence>
<organism evidence="1">
    <name type="scientific">Arundo donax</name>
    <name type="common">Giant reed</name>
    <name type="synonym">Donax arundinaceus</name>
    <dbReference type="NCBI Taxonomy" id="35708"/>
    <lineage>
        <taxon>Eukaryota</taxon>
        <taxon>Viridiplantae</taxon>
        <taxon>Streptophyta</taxon>
        <taxon>Embryophyta</taxon>
        <taxon>Tracheophyta</taxon>
        <taxon>Spermatophyta</taxon>
        <taxon>Magnoliopsida</taxon>
        <taxon>Liliopsida</taxon>
        <taxon>Poales</taxon>
        <taxon>Poaceae</taxon>
        <taxon>PACMAD clade</taxon>
        <taxon>Arundinoideae</taxon>
        <taxon>Arundineae</taxon>
        <taxon>Arundo</taxon>
    </lineage>
</organism>
<protein>
    <submittedName>
        <fullName evidence="1">Uncharacterized protein</fullName>
    </submittedName>
</protein>
<dbReference type="AlphaFoldDB" id="A0A0A9GQ58"/>
<reference evidence="1" key="2">
    <citation type="journal article" date="2015" name="Data Brief">
        <title>Shoot transcriptome of the giant reed, Arundo donax.</title>
        <authorList>
            <person name="Barrero R.A."/>
            <person name="Guerrero F.D."/>
            <person name="Moolhuijzen P."/>
            <person name="Goolsby J.A."/>
            <person name="Tidwell J."/>
            <person name="Bellgard S.E."/>
            <person name="Bellgard M.I."/>
        </authorList>
    </citation>
    <scope>NUCLEOTIDE SEQUENCE</scope>
    <source>
        <tissue evidence="1">Shoot tissue taken approximately 20 cm above the soil surface</tissue>
    </source>
</reference>
<name>A0A0A9GQ58_ARUDO</name>
<dbReference type="EMBL" id="GBRH01170611">
    <property type="protein sequence ID" value="JAE27285.1"/>
    <property type="molecule type" value="Transcribed_RNA"/>
</dbReference>
<evidence type="ECO:0000313" key="1">
    <source>
        <dbReference type="EMBL" id="JAE27285.1"/>
    </source>
</evidence>
<proteinExistence type="predicted"/>
<accession>A0A0A9GQ58</accession>
<reference evidence="1" key="1">
    <citation type="submission" date="2014-09" db="EMBL/GenBank/DDBJ databases">
        <authorList>
            <person name="Magalhaes I.L.F."/>
            <person name="Oliveira U."/>
            <person name="Santos F.R."/>
            <person name="Vidigal T.H.D.A."/>
            <person name="Brescovit A.D."/>
            <person name="Santos A.J."/>
        </authorList>
    </citation>
    <scope>NUCLEOTIDE SEQUENCE</scope>
    <source>
        <tissue evidence="1">Shoot tissue taken approximately 20 cm above the soil surface</tissue>
    </source>
</reference>